<keyword evidence="9" id="KW-1185">Reference proteome</keyword>
<evidence type="ECO:0000256" key="7">
    <source>
        <dbReference type="SAM" id="MobiDB-lite"/>
    </source>
</evidence>
<dbReference type="AlphaFoldDB" id="A0A9R0Y4L0"/>
<proteinExistence type="inferred from homology"/>
<comment type="similarity">
    <text evidence="6">Belongs to the SOFL plant protein family.</text>
</comment>
<keyword evidence="5" id="KW-0539">Nucleus</keyword>
<dbReference type="EMBL" id="LT934121">
    <property type="protein sequence ID" value="VAI48145.1"/>
    <property type="molecule type" value="Genomic_DNA"/>
</dbReference>
<keyword evidence="4" id="KW-0932">Cytokinin signaling pathway</keyword>
<feature type="compositionally biased region" description="Basic and acidic residues" evidence="7">
    <location>
        <begin position="139"/>
        <end position="149"/>
    </location>
</feature>
<protein>
    <submittedName>
        <fullName evidence="8">Uncharacterized protein</fullName>
    </submittedName>
</protein>
<dbReference type="Proteomes" id="UP000324705">
    <property type="component" value="Chromosome 6A"/>
</dbReference>
<evidence type="ECO:0000256" key="4">
    <source>
        <dbReference type="ARBA" id="ARBA00022864"/>
    </source>
</evidence>
<evidence type="ECO:0000313" key="9">
    <source>
        <dbReference type="Proteomes" id="UP000324705"/>
    </source>
</evidence>
<dbReference type="GO" id="GO:0009736">
    <property type="term" value="P:cytokinin-activated signaling pathway"/>
    <property type="evidence" value="ECO:0007669"/>
    <property type="project" value="UniProtKB-KW"/>
</dbReference>
<accession>A0A9R0Y4L0</accession>
<name>A0A9R0Y4L0_TRITD</name>
<gene>
    <name evidence="8" type="ORF">TRITD_6Av1G167780</name>
</gene>
<evidence type="ECO:0000256" key="3">
    <source>
        <dbReference type="ARBA" id="ARBA00022712"/>
    </source>
</evidence>
<reference evidence="8 9" key="1">
    <citation type="submission" date="2017-09" db="EMBL/GenBank/DDBJ databases">
        <authorList>
            <consortium name="International Durum Wheat Genome Sequencing Consortium (IDWGSC)"/>
            <person name="Milanesi L."/>
        </authorList>
    </citation>
    <scope>NUCLEOTIDE SEQUENCE [LARGE SCALE GENOMIC DNA]</scope>
    <source>
        <strain evidence="9">cv. Svevo</strain>
    </source>
</reference>
<organism evidence="8 9">
    <name type="scientific">Triticum turgidum subsp. durum</name>
    <name type="common">Durum wheat</name>
    <name type="synonym">Triticum durum</name>
    <dbReference type="NCBI Taxonomy" id="4567"/>
    <lineage>
        <taxon>Eukaryota</taxon>
        <taxon>Viridiplantae</taxon>
        <taxon>Streptophyta</taxon>
        <taxon>Embryophyta</taxon>
        <taxon>Tracheophyta</taxon>
        <taxon>Spermatophyta</taxon>
        <taxon>Magnoliopsida</taxon>
        <taxon>Liliopsida</taxon>
        <taxon>Poales</taxon>
        <taxon>Poaceae</taxon>
        <taxon>BOP clade</taxon>
        <taxon>Pooideae</taxon>
        <taxon>Triticodae</taxon>
        <taxon>Triticeae</taxon>
        <taxon>Triticinae</taxon>
        <taxon>Triticum</taxon>
    </lineage>
</organism>
<feature type="compositionally biased region" description="Low complexity" evidence="7">
    <location>
        <begin position="46"/>
        <end position="55"/>
    </location>
</feature>
<keyword evidence="3" id="KW-0203">Cytokinin biosynthesis</keyword>
<evidence type="ECO:0000256" key="1">
    <source>
        <dbReference type="ARBA" id="ARBA00004496"/>
    </source>
</evidence>
<comment type="subcellular location">
    <subcellularLocation>
        <location evidence="1">Cytoplasm</location>
    </subcellularLocation>
</comment>
<sequence>MESSHITGDGGEGCNSSESGWTMYLVSPMQSRDDDDGGSRKGSGSDGSNVDDGYGYTYLVRGRKGGKEYQDDGDDNDSLASDASTGPAKVKAQPSSPDGKESQGHRKDGDNDGEKREEDEEEEDRHTRFSTSSRKKAGNKAEKGGEGKSSKKKGSSSRTSFFW</sequence>
<evidence type="ECO:0000256" key="2">
    <source>
        <dbReference type="ARBA" id="ARBA00022490"/>
    </source>
</evidence>
<keyword evidence="2" id="KW-0963">Cytoplasm</keyword>
<dbReference type="Gramene" id="TRITD6Av1G167780.2">
    <property type="protein sequence ID" value="TRITD6Av1G167780.2"/>
    <property type="gene ID" value="TRITD6Av1G167780"/>
</dbReference>
<dbReference type="GO" id="GO:0009691">
    <property type="term" value="P:cytokinin biosynthetic process"/>
    <property type="evidence" value="ECO:0007669"/>
    <property type="project" value="UniProtKB-KW"/>
</dbReference>
<evidence type="ECO:0000313" key="8">
    <source>
        <dbReference type="EMBL" id="VAI48145.1"/>
    </source>
</evidence>
<dbReference type="OMA" id="DNHADEQ"/>
<feature type="compositionally biased region" description="Basic and acidic residues" evidence="7">
    <location>
        <begin position="98"/>
        <end position="116"/>
    </location>
</feature>
<evidence type="ECO:0000256" key="5">
    <source>
        <dbReference type="ARBA" id="ARBA00023242"/>
    </source>
</evidence>
<dbReference type="PANTHER" id="PTHR33347">
    <property type="entry name" value="OSJNBA0091C07.3 PROTEIN"/>
    <property type="match status" value="1"/>
</dbReference>
<feature type="region of interest" description="Disordered" evidence="7">
    <location>
        <begin position="1"/>
        <end position="163"/>
    </location>
</feature>
<dbReference type="PANTHER" id="PTHR33347:SF31">
    <property type="entry name" value="PROTEIN SOB FIVE-LIKE 1"/>
    <property type="match status" value="1"/>
</dbReference>
<evidence type="ECO:0000256" key="6">
    <source>
        <dbReference type="ARBA" id="ARBA00024199"/>
    </source>
</evidence>
<dbReference type="GO" id="GO:0005737">
    <property type="term" value="C:cytoplasm"/>
    <property type="evidence" value="ECO:0007669"/>
    <property type="project" value="UniProtKB-SubCell"/>
</dbReference>
<dbReference type="InterPro" id="IPR044670">
    <property type="entry name" value="SOFL"/>
</dbReference>